<protein>
    <submittedName>
        <fullName evidence="1">Uncharacterized protein</fullName>
    </submittedName>
</protein>
<dbReference type="AlphaFoldDB" id="A0AAV8WWN7"/>
<organism evidence="1 2">
    <name type="scientific">Rhamnusium bicolor</name>
    <dbReference type="NCBI Taxonomy" id="1586634"/>
    <lineage>
        <taxon>Eukaryota</taxon>
        <taxon>Metazoa</taxon>
        <taxon>Ecdysozoa</taxon>
        <taxon>Arthropoda</taxon>
        <taxon>Hexapoda</taxon>
        <taxon>Insecta</taxon>
        <taxon>Pterygota</taxon>
        <taxon>Neoptera</taxon>
        <taxon>Endopterygota</taxon>
        <taxon>Coleoptera</taxon>
        <taxon>Polyphaga</taxon>
        <taxon>Cucujiformia</taxon>
        <taxon>Chrysomeloidea</taxon>
        <taxon>Cerambycidae</taxon>
        <taxon>Lepturinae</taxon>
        <taxon>Rhagiini</taxon>
        <taxon>Rhamnusium</taxon>
    </lineage>
</organism>
<comment type="caution">
    <text evidence="1">The sequence shown here is derived from an EMBL/GenBank/DDBJ whole genome shotgun (WGS) entry which is preliminary data.</text>
</comment>
<dbReference type="Proteomes" id="UP001162156">
    <property type="component" value="Unassembled WGS sequence"/>
</dbReference>
<evidence type="ECO:0000313" key="2">
    <source>
        <dbReference type="Proteomes" id="UP001162156"/>
    </source>
</evidence>
<evidence type="ECO:0000313" key="1">
    <source>
        <dbReference type="EMBL" id="KAJ8931019.1"/>
    </source>
</evidence>
<accession>A0AAV8WWN7</accession>
<name>A0AAV8WWN7_9CUCU</name>
<keyword evidence="2" id="KW-1185">Reference proteome</keyword>
<dbReference type="EMBL" id="JANEYF010004485">
    <property type="protein sequence ID" value="KAJ8931019.1"/>
    <property type="molecule type" value="Genomic_DNA"/>
</dbReference>
<sequence>MDYSSSSDSSDDDLLKILENIDTVRDFHIRNDLFAEYSDDSEFREHFRFTKDTANHLAELINDDIQPITH</sequence>
<reference evidence="1" key="1">
    <citation type="journal article" date="2023" name="Insect Mol. Biol.">
        <title>Genome sequencing provides insights into the evolution of gene families encoding plant cell wall-degrading enzymes in longhorned beetles.</title>
        <authorList>
            <person name="Shin N.R."/>
            <person name="Okamura Y."/>
            <person name="Kirsch R."/>
            <person name="Pauchet Y."/>
        </authorList>
    </citation>
    <scope>NUCLEOTIDE SEQUENCE</scope>
    <source>
        <strain evidence="1">RBIC_L_NR</strain>
    </source>
</reference>
<gene>
    <name evidence="1" type="ORF">NQ314_016124</name>
</gene>
<proteinExistence type="predicted"/>